<dbReference type="SUPFAM" id="SSF53850">
    <property type="entry name" value="Periplasmic binding protein-like II"/>
    <property type="match status" value="1"/>
</dbReference>
<organism evidence="6 7">
    <name type="scientific">Aquamicrobium defluvii</name>
    <dbReference type="NCBI Taxonomy" id="69279"/>
    <lineage>
        <taxon>Bacteria</taxon>
        <taxon>Pseudomonadati</taxon>
        <taxon>Pseudomonadota</taxon>
        <taxon>Alphaproteobacteria</taxon>
        <taxon>Hyphomicrobiales</taxon>
        <taxon>Phyllobacteriaceae</taxon>
        <taxon>Aquamicrobium</taxon>
    </lineage>
</organism>
<dbReference type="InterPro" id="IPR005119">
    <property type="entry name" value="LysR_subst-bd"/>
</dbReference>
<dbReference type="InterPro" id="IPR000847">
    <property type="entry name" value="LysR_HTH_N"/>
</dbReference>
<feature type="region of interest" description="Disordered" evidence="4">
    <location>
        <begin position="260"/>
        <end position="321"/>
    </location>
</feature>
<dbReference type="GO" id="GO:0003700">
    <property type="term" value="F:DNA-binding transcription factor activity"/>
    <property type="evidence" value="ECO:0007669"/>
    <property type="project" value="InterPro"/>
</dbReference>
<evidence type="ECO:0000259" key="5">
    <source>
        <dbReference type="PROSITE" id="PS50931"/>
    </source>
</evidence>
<evidence type="ECO:0000256" key="2">
    <source>
        <dbReference type="ARBA" id="ARBA00023125"/>
    </source>
</evidence>
<feature type="domain" description="HTH lysR-type" evidence="5">
    <location>
        <begin position="1"/>
        <end position="14"/>
    </location>
</feature>
<dbReference type="PATRIC" id="fig|69279.3.peg.4655"/>
<evidence type="ECO:0000313" key="7">
    <source>
        <dbReference type="Proteomes" id="UP000019849"/>
    </source>
</evidence>
<dbReference type="eggNOG" id="COG1475">
    <property type="taxonomic scope" value="Bacteria"/>
</dbReference>
<dbReference type="PANTHER" id="PTHR30579">
    <property type="entry name" value="TRANSCRIPTIONAL REGULATOR"/>
    <property type="match status" value="1"/>
</dbReference>
<name>A0A011SQT2_9HYPH</name>
<reference evidence="6 7" key="1">
    <citation type="submission" date="2014-02" db="EMBL/GenBank/DDBJ databases">
        <title>Aquamicrobium defluvii Genome sequencing.</title>
        <authorList>
            <person name="Wang X."/>
        </authorList>
    </citation>
    <scope>NUCLEOTIDE SEQUENCE [LARGE SCALE GENOMIC DNA]</scope>
    <source>
        <strain evidence="6 7">W13Z1</strain>
    </source>
</reference>
<evidence type="ECO:0000256" key="1">
    <source>
        <dbReference type="ARBA" id="ARBA00023015"/>
    </source>
</evidence>
<feature type="compositionally biased region" description="Basic residues" evidence="4">
    <location>
        <begin position="260"/>
        <end position="270"/>
    </location>
</feature>
<dbReference type="Proteomes" id="UP000019849">
    <property type="component" value="Unassembled WGS sequence"/>
</dbReference>
<dbReference type="PANTHER" id="PTHR30579:SF7">
    <property type="entry name" value="HTH-TYPE TRANSCRIPTIONAL REGULATOR LRHA-RELATED"/>
    <property type="match status" value="1"/>
</dbReference>
<dbReference type="GO" id="GO:0003677">
    <property type="term" value="F:DNA binding"/>
    <property type="evidence" value="ECO:0007669"/>
    <property type="project" value="UniProtKB-KW"/>
</dbReference>
<dbReference type="InterPro" id="IPR050176">
    <property type="entry name" value="LTTR"/>
</dbReference>
<dbReference type="PROSITE" id="PS50931">
    <property type="entry name" value="HTH_LYSR"/>
    <property type="match status" value="1"/>
</dbReference>
<dbReference type="HOGENOM" id="CLU_666731_0_0_5"/>
<keyword evidence="1" id="KW-0805">Transcription regulation</keyword>
<protein>
    <submittedName>
        <fullName evidence="6">LysR family transcriptional regulator</fullName>
    </submittedName>
</protein>
<comment type="caution">
    <text evidence="6">The sequence shown here is derived from an EMBL/GenBank/DDBJ whole genome shotgun (WGS) entry which is preliminary data.</text>
</comment>
<dbReference type="Gene3D" id="3.40.190.10">
    <property type="entry name" value="Periplasmic binding protein-like II"/>
    <property type="match status" value="2"/>
</dbReference>
<sequence length="412" mass="45050">MQLLHRDTRRVRLTEQGEMLLAFARRLIGLNDEAMGAFRASPLTGRLRLFAPTDLGVPLVPGLLRRLADSHPGIVVDVRLDTSATVQRVFAQGEAGVALLNETEKPFTQARALFSEPLLWLMREDGRAIECEPLPLAVAEIGCGWRDAALEALQAARRPYRIAYSRDTSAGQVAALRVGLAVAALTKSLTGRGLVKVPAGYALPALHCTHIWLATDGSALAEAFVTRTTPEAKSTSALANSTQTQGSTIAALRRRVSVLNHKARSAHRRSASREKGSRPQTAPRCTARSRGTMVRGSSPIFPLPLTRSRISNRPSRGACPRRTARPCLIRRAGRRAGACHGRTRSWHCRRLCWGGKERQARRVAAKVPAIDRRAIFIGAEAYEKAGVTILRDLIEDHGGWFEDAALLNELVR</sequence>
<evidence type="ECO:0000256" key="3">
    <source>
        <dbReference type="ARBA" id="ARBA00023163"/>
    </source>
</evidence>
<keyword evidence="2" id="KW-0238">DNA-binding</keyword>
<dbReference type="eggNOG" id="COG0583">
    <property type="taxonomic scope" value="Bacteria"/>
</dbReference>
<gene>
    <name evidence="6" type="ORF">BG36_19020</name>
</gene>
<dbReference type="Pfam" id="PF03466">
    <property type="entry name" value="LysR_substrate"/>
    <property type="match status" value="1"/>
</dbReference>
<evidence type="ECO:0000256" key="4">
    <source>
        <dbReference type="SAM" id="MobiDB-lite"/>
    </source>
</evidence>
<accession>A0A011SQT2</accession>
<proteinExistence type="predicted"/>
<keyword evidence="3" id="KW-0804">Transcription</keyword>
<dbReference type="AlphaFoldDB" id="A0A011SQT2"/>
<dbReference type="EMBL" id="JENY01000041">
    <property type="protein sequence ID" value="EXL01539.1"/>
    <property type="molecule type" value="Genomic_DNA"/>
</dbReference>
<evidence type="ECO:0000313" key="6">
    <source>
        <dbReference type="EMBL" id="EXL01539.1"/>
    </source>
</evidence>